<protein>
    <submittedName>
        <fullName evidence="1">Uncharacterized protein</fullName>
    </submittedName>
</protein>
<accession>A0A1E3VV57</accession>
<comment type="caution">
    <text evidence="1">The sequence shown here is derived from an EMBL/GenBank/DDBJ whole genome shotgun (WGS) entry which is preliminary data.</text>
</comment>
<dbReference type="AlphaFoldDB" id="A0A1E3VV57"/>
<keyword evidence="2" id="KW-1185">Reference proteome</keyword>
<dbReference type="EMBL" id="LPWF01000026">
    <property type="protein sequence ID" value="ODR97405.1"/>
    <property type="molecule type" value="Genomic_DNA"/>
</dbReference>
<evidence type="ECO:0000313" key="2">
    <source>
        <dbReference type="Proteomes" id="UP000094472"/>
    </source>
</evidence>
<organism evidence="1 2">
    <name type="scientific">Methyloceanibacter superfactus</name>
    <dbReference type="NCBI Taxonomy" id="1774969"/>
    <lineage>
        <taxon>Bacteria</taxon>
        <taxon>Pseudomonadati</taxon>
        <taxon>Pseudomonadota</taxon>
        <taxon>Alphaproteobacteria</taxon>
        <taxon>Hyphomicrobiales</taxon>
        <taxon>Hyphomicrobiaceae</taxon>
        <taxon>Methyloceanibacter</taxon>
    </lineage>
</organism>
<gene>
    <name evidence="1" type="ORF">AUC69_12400</name>
</gene>
<name>A0A1E3VV57_9HYPH</name>
<evidence type="ECO:0000313" key="1">
    <source>
        <dbReference type="EMBL" id="ODR97405.1"/>
    </source>
</evidence>
<dbReference type="STRING" id="1774969.AUC69_12400"/>
<reference evidence="1 2" key="1">
    <citation type="journal article" date="2016" name="Environ. Microbiol.">
        <title>New Methyloceanibacter diversity from North Sea sediments includes methanotroph containing solely the soluble methane monooxygenase.</title>
        <authorList>
            <person name="Vekeman B."/>
            <person name="Kerckhof F.M."/>
            <person name="Cremers G."/>
            <person name="de Vos P."/>
            <person name="Vandamme P."/>
            <person name="Boon N."/>
            <person name="Op den Camp H.J."/>
            <person name="Heylen K."/>
        </authorList>
    </citation>
    <scope>NUCLEOTIDE SEQUENCE [LARGE SCALE GENOMIC DNA]</scope>
    <source>
        <strain evidence="1 2">R-67175</strain>
    </source>
</reference>
<dbReference type="Proteomes" id="UP000094472">
    <property type="component" value="Unassembled WGS sequence"/>
</dbReference>
<sequence length="488" mass="54394">MPNSRGTTFKNIYSLPRHGPGNRYVFHHLNAPVTEALRRIQFDGIILHYCFLGHRLPRTVNTFKALYNFVETSTAIKIAICQDDYTCNEVLDTWLDELGVNIVYSPITRDLDVLYPRMSQKPGVEFREGLTGYVDDDMLAESFGLPLAERPIDVGSRVRALGPQLGQHGQRKAVVAERFCRAASAEGFVTDFSTDPGQVLLGNDWLRFLGSCRATIGSRGGASVADADGSIKERCLAYLEVHPDAAYDAVKANCFPDTPDDYRFDAISPRLFEAAATRTAQVLARDDYLGLVAHEDYIPLEDDFSNLPEVFTALRCTDTLARLTDNAYRKLIASKRFSYESFATEILGSIPQPGHVDQEAPALIAEHFQALRGFTDLDETLGTLTTQTVKRAIQRHLRNEPAMPLEAQPSPEISATASLVAAEKFLAYPDRAIQFHMLANWARAREPALLKLDLDEILIGHDASLLYTSRSLEQWGFCECILDEPSSR</sequence>
<proteinExistence type="predicted"/>